<protein>
    <submittedName>
        <fullName evidence="10">Radical SAM superfamily enzyme YgiQ, UPF0313 family</fullName>
    </submittedName>
</protein>
<dbReference type="SMART" id="SM00729">
    <property type="entry name" value="Elp3"/>
    <property type="match status" value="1"/>
</dbReference>
<dbReference type="STRING" id="1121393.SAMN02745216_00055"/>
<dbReference type="GO" id="GO:0046872">
    <property type="term" value="F:metal ion binding"/>
    <property type="evidence" value="ECO:0007669"/>
    <property type="project" value="UniProtKB-KW"/>
</dbReference>
<dbReference type="PROSITE" id="PS51918">
    <property type="entry name" value="RADICAL_SAM"/>
    <property type="match status" value="1"/>
</dbReference>
<dbReference type="AlphaFoldDB" id="A0A1M6BRX5"/>
<dbReference type="Proteomes" id="UP000183994">
    <property type="component" value="Unassembled WGS sequence"/>
</dbReference>
<evidence type="ECO:0000313" key="10">
    <source>
        <dbReference type="EMBL" id="SHI51441.1"/>
    </source>
</evidence>
<keyword evidence="3" id="KW-0808">Transferase</keyword>
<organism evidence="10 11">
    <name type="scientific">Desulfatibacillum alkenivorans DSM 16219</name>
    <dbReference type="NCBI Taxonomy" id="1121393"/>
    <lineage>
        <taxon>Bacteria</taxon>
        <taxon>Pseudomonadati</taxon>
        <taxon>Thermodesulfobacteriota</taxon>
        <taxon>Desulfobacteria</taxon>
        <taxon>Desulfobacterales</taxon>
        <taxon>Desulfatibacillaceae</taxon>
        <taxon>Desulfatibacillum</taxon>
    </lineage>
</organism>
<evidence type="ECO:0000256" key="2">
    <source>
        <dbReference type="ARBA" id="ARBA00022603"/>
    </source>
</evidence>
<keyword evidence="4" id="KW-0949">S-adenosyl-L-methionine</keyword>
<dbReference type="InterPro" id="IPR006638">
    <property type="entry name" value="Elp3/MiaA/NifB-like_rSAM"/>
</dbReference>
<dbReference type="InterPro" id="IPR036724">
    <property type="entry name" value="Cobalamin-bd_sf"/>
</dbReference>
<dbReference type="RefSeq" id="WP_073471765.1">
    <property type="nucleotide sequence ID" value="NZ_FQZU01000001.1"/>
</dbReference>
<evidence type="ECO:0000259" key="8">
    <source>
        <dbReference type="PROSITE" id="PS51332"/>
    </source>
</evidence>
<evidence type="ECO:0000256" key="4">
    <source>
        <dbReference type="ARBA" id="ARBA00022691"/>
    </source>
</evidence>
<keyword evidence="7" id="KW-0411">Iron-sulfur</keyword>
<proteinExistence type="predicted"/>
<dbReference type="SFLD" id="SFLDS00029">
    <property type="entry name" value="Radical_SAM"/>
    <property type="match status" value="1"/>
</dbReference>
<evidence type="ECO:0000256" key="7">
    <source>
        <dbReference type="ARBA" id="ARBA00023014"/>
    </source>
</evidence>
<feature type="domain" description="B12-binding" evidence="8">
    <location>
        <begin position="12"/>
        <end position="144"/>
    </location>
</feature>
<dbReference type="InterPro" id="IPR007197">
    <property type="entry name" value="rSAM"/>
</dbReference>
<dbReference type="GO" id="GO:0005829">
    <property type="term" value="C:cytosol"/>
    <property type="evidence" value="ECO:0007669"/>
    <property type="project" value="TreeGrafter"/>
</dbReference>
<dbReference type="SFLD" id="SFLDG01082">
    <property type="entry name" value="B12-binding_domain_containing"/>
    <property type="match status" value="1"/>
</dbReference>
<evidence type="ECO:0000259" key="9">
    <source>
        <dbReference type="PROSITE" id="PS51918"/>
    </source>
</evidence>
<accession>A0A1M6BRX5</accession>
<dbReference type="EMBL" id="FQZU01000001">
    <property type="protein sequence ID" value="SHI51441.1"/>
    <property type="molecule type" value="Genomic_DNA"/>
</dbReference>
<dbReference type="PROSITE" id="PS51332">
    <property type="entry name" value="B12_BINDING"/>
    <property type="match status" value="1"/>
</dbReference>
<reference evidence="11" key="1">
    <citation type="submission" date="2016-11" db="EMBL/GenBank/DDBJ databases">
        <authorList>
            <person name="Varghese N."/>
            <person name="Submissions S."/>
        </authorList>
    </citation>
    <scope>NUCLEOTIDE SEQUENCE [LARGE SCALE GENOMIC DNA]</scope>
    <source>
        <strain evidence="11">DSM 16219</strain>
    </source>
</reference>
<evidence type="ECO:0000256" key="6">
    <source>
        <dbReference type="ARBA" id="ARBA00023004"/>
    </source>
</evidence>
<dbReference type="GO" id="GO:0003824">
    <property type="term" value="F:catalytic activity"/>
    <property type="evidence" value="ECO:0007669"/>
    <property type="project" value="InterPro"/>
</dbReference>
<dbReference type="Pfam" id="PF02310">
    <property type="entry name" value="B12-binding"/>
    <property type="match status" value="1"/>
</dbReference>
<dbReference type="InterPro" id="IPR023404">
    <property type="entry name" value="rSAM_horseshoe"/>
</dbReference>
<dbReference type="CDD" id="cd01335">
    <property type="entry name" value="Radical_SAM"/>
    <property type="match status" value="1"/>
</dbReference>
<dbReference type="InterPro" id="IPR058240">
    <property type="entry name" value="rSAM_sf"/>
</dbReference>
<keyword evidence="11" id="KW-1185">Reference proteome</keyword>
<feature type="domain" description="Radical SAM core" evidence="9">
    <location>
        <begin position="192"/>
        <end position="435"/>
    </location>
</feature>
<dbReference type="SFLD" id="SFLDG01123">
    <property type="entry name" value="methyltransferase_(Class_B)"/>
    <property type="match status" value="1"/>
</dbReference>
<gene>
    <name evidence="10" type="ORF">SAMN02745216_00055</name>
</gene>
<keyword evidence="6" id="KW-0408">Iron</keyword>
<dbReference type="GO" id="GO:0031419">
    <property type="term" value="F:cobalamin binding"/>
    <property type="evidence" value="ECO:0007669"/>
    <property type="project" value="InterPro"/>
</dbReference>
<evidence type="ECO:0000313" key="11">
    <source>
        <dbReference type="Proteomes" id="UP000183994"/>
    </source>
</evidence>
<dbReference type="InterPro" id="IPR034466">
    <property type="entry name" value="Methyltransferase_Class_B"/>
</dbReference>
<dbReference type="Pfam" id="PF04055">
    <property type="entry name" value="Radical_SAM"/>
    <property type="match status" value="1"/>
</dbReference>
<dbReference type="PANTHER" id="PTHR43409">
    <property type="entry name" value="ANAEROBIC MAGNESIUM-PROTOPORPHYRIN IX MONOMETHYL ESTER CYCLASE-RELATED"/>
    <property type="match status" value="1"/>
</dbReference>
<evidence type="ECO:0000256" key="5">
    <source>
        <dbReference type="ARBA" id="ARBA00022723"/>
    </source>
</evidence>
<dbReference type="OrthoDB" id="9762608at2"/>
<dbReference type="GO" id="GO:0051539">
    <property type="term" value="F:4 iron, 4 sulfur cluster binding"/>
    <property type="evidence" value="ECO:0007669"/>
    <property type="project" value="UniProtKB-KW"/>
</dbReference>
<dbReference type="InterPro" id="IPR006158">
    <property type="entry name" value="Cobalamin-bd"/>
</dbReference>
<name>A0A1M6BRX5_9BACT</name>
<dbReference type="SUPFAM" id="SSF52242">
    <property type="entry name" value="Cobalamin (vitamin B12)-binding domain"/>
    <property type="match status" value="1"/>
</dbReference>
<dbReference type="Gene3D" id="3.80.30.20">
    <property type="entry name" value="tm_1862 like domain"/>
    <property type="match status" value="1"/>
</dbReference>
<evidence type="ECO:0000256" key="1">
    <source>
        <dbReference type="ARBA" id="ARBA00001966"/>
    </source>
</evidence>
<dbReference type="SUPFAM" id="SSF102114">
    <property type="entry name" value="Radical SAM enzymes"/>
    <property type="match status" value="1"/>
</dbReference>
<comment type="cofactor">
    <cofactor evidence="1">
        <name>[4Fe-4S] cluster</name>
        <dbReference type="ChEBI" id="CHEBI:49883"/>
    </cofactor>
</comment>
<evidence type="ECO:0000256" key="3">
    <source>
        <dbReference type="ARBA" id="ARBA00022679"/>
    </source>
</evidence>
<dbReference type="InterPro" id="IPR051198">
    <property type="entry name" value="BchE-like"/>
</dbReference>
<dbReference type="Gene3D" id="3.40.50.280">
    <property type="entry name" value="Cobalamin-binding domain"/>
    <property type="match status" value="1"/>
</dbReference>
<dbReference type="PANTHER" id="PTHR43409:SF7">
    <property type="entry name" value="BLL1977 PROTEIN"/>
    <property type="match status" value="1"/>
</dbReference>
<keyword evidence="2" id="KW-0489">Methyltransferase</keyword>
<keyword evidence="5" id="KW-0479">Metal-binding</keyword>
<dbReference type="CDD" id="cd02068">
    <property type="entry name" value="radical_SAM_B12_BD"/>
    <property type="match status" value="1"/>
</dbReference>
<sequence>MKWLLVNPRPDEFSVMGKFEKVMVPFIPMGLAYLAACLEEAGAEVSVYDGFASPGRALLKTAVDYQPQVIGISCLTPTADALKNMVPALRKACPGVKIVLGNIHATLFAKELLEQGLADYVVHGEAERTVQSLDAFLEGKGDLEEVQGLSFIQDGRVWTNPEPEPLQDLDSLPLPAWRHFDLDQYIAPPLFAFKKRLLPVLASRGCPYRCYFCAQNVMSPTLRRRDMVKVADEIEAVHHETGVDLFWFCDAIFPLTQKDAEGFCREMTKRGLHKKIQWITETRVDLVDRPLLRMLKQAGLSMVLFGLESGDQEVLSRIKQGVTLEAGAKAVAAARAERVTTLGLFMLGLPGETRQTMEKTIAFAQRIGLDFAKFNRAAPYPGSKFFDDVYAAGDLPPWEMFSANYEPRDGEGIVYSPEGVSDEELVRLHKKAFFRFYVRPGLIARHLASGRISPWNMAKGGGVIVKSFLEENARRLLFSK</sequence>